<dbReference type="AlphaFoldDB" id="A0AAD7DKB0"/>
<sequence length="186" mass="20144">EYGSEYPGVNSRGVHGRNLPFYFWPVVWEENDLNYNSNTSYLYGPSNDTSRPGGALQFSVSTSNSTTATPITLWVSTDETTLIDLLTFINTNCSFASTSTMGTPFGPGEIPHPEEAVQYYRARSVVLGLEGYNNTAIFSAGYMTDVLLPTVDNTLLDCANQMIGRAVPLVKTSSNSAKNIASICVG</sequence>
<feature type="non-terminal residue" evidence="1">
    <location>
        <position position="1"/>
    </location>
</feature>
<gene>
    <name evidence="1" type="ORF">B0H17DRAFT_933236</name>
</gene>
<protein>
    <submittedName>
        <fullName evidence="1">Uncharacterized protein</fullName>
    </submittedName>
</protein>
<dbReference type="Proteomes" id="UP001221757">
    <property type="component" value="Unassembled WGS sequence"/>
</dbReference>
<keyword evidence="2" id="KW-1185">Reference proteome</keyword>
<reference evidence="1" key="1">
    <citation type="submission" date="2023-03" db="EMBL/GenBank/DDBJ databases">
        <title>Massive genome expansion in bonnet fungi (Mycena s.s.) driven by repeated elements and novel gene families across ecological guilds.</title>
        <authorList>
            <consortium name="Lawrence Berkeley National Laboratory"/>
            <person name="Harder C.B."/>
            <person name="Miyauchi S."/>
            <person name="Viragh M."/>
            <person name="Kuo A."/>
            <person name="Thoen E."/>
            <person name="Andreopoulos B."/>
            <person name="Lu D."/>
            <person name="Skrede I."/>
            <person name="Drula E."/>
            <person name="Henrissat B."/>
            <person name="Morin E."/>
            <person name="Kohler A."/>
            <person name="Barry K."/>
            <person name="LaButti K."/>
            <person name="Morin E."/>
            <person name="Salamov A."/>
            <person name="Lipzen A."/>
            <person name="Mereny Z."/>
            <person name="Hegedus B."/>
            <person name="Baldrian P."/>
            <person name="Stursova M."/>
            <person name="Weitz H."/>
            <person name="Taylor A."/>
            <person name="Grigoriev I.V."/>
            <person name="Nagy L.G."/>
            <person name="Martin F."/>
            <person name="Kauserud H."/>
        </authorList>
    </citation>
    <scope>NUCLEOTIDE SEQUENCE</scope>
    <source>
        <strain evidence="1">CBHHK067</strain>
    </source>
</reference>
<organism evidence="1 2">
    <name type="scientific">Mycena rosella</name>
    <name type="common">Pink bonnet</name>
    <name type="synonym">Agaricus rosellus</name>
    <dbReference type="NCBI Taxonomy" id="1033263"/>
    <lineage>
        <taxon>Eukaryota</taxon>
        <taxon>Fungi</taxon>
        <taxon>Dikarya</taxon>
        <taxon>Basidiomycota</taxon>
        <taxon>Agaricomycotina</taxon>
        <taxon>Agaricomycetes</taxon>
        <taxon>Agaricomycetidae</taxon>
        <taxon>Agaricales</taxon>
        <taxon>Marasmiineae</taxon>
        <taxon>Mycenaceae</taxon>
        <taxon>Mycena</taxon>
    </lineage>
</organism>
<evidence type="ECO:0000313" key="2">
    <source>
        <dbReference type="Proteomes" id="UP001221757"/>
    </source>
</evidence>
<comment type="caution">
    <text evidence="1">The sequence shown here is derived from an EMBL/GenBank/DDBJ whole genome shotgun (WGS) entry which is preliminary data.</text>
</comment>
<accession>A0AAD7DKB0</accession>
<name>A0AAD7DKB0_MYCRO</name>
<dbReference type="EMBL" id="JARKIE010000047">
    <property type="protein sequence ID" value="KAJ7693232.1"/>
    <property type="molecule type" value="Genomic_DNA"/>
</dbReference>
<evidence type="ECO:0000313" key="1">
    <source>
        <dbReference type="EMBL" id="KAJ7693232.1"/>
    </source>
</evidence>
<proteinExistence type="predicted"/>